<name>A0ABT8K6Q2_9MICO</name>
<protein>
    <submittedName>
        <fullName evidence="9">RNA polymerase sigma factor SigJ</fullName>
    </submittedName>
</protein>
<evidence type="ECO:0000259" key="8">
    <source>
        <dbReference type="Pfam" id="PF12680"/>
    </source>
</evidence>
<dbReference type="NCBIfam" id="TIGR02937">
    <property type="entry name" value="sigma70-ECF"/>
    <property type="match status" value="1"/>
</dbReference>
<dbReference type="RefSeq" id="WP_301209937.1">
    <property type="nucleotide sequence ID" value="NZ_JAROCF010000001.1"/>
</dbReference>
<accession>A0ABT8K6Q2</accession>
<dbReference type="InterPro" id="IPR036388">
    <property type="entry name" value="WH-like_DNA-bd_sf"/>
</dbReference>
<dbReference type="Gene3D" id="1.10.10.10">
    <property type="entry name" value="Winged helix-like DNA-binding domain superfamily/Winged helix DNA-binding domain"/>
    <property type="match status" value="1"/>
</dbReference>
<feature type="domain" description="RNA polymerase sigma factor 70 region 4 type 2" evidence="7">
    <location>
        <begin position="120"/>
        <end position="171"/>
    </location>
</feature>
<comment type="subunit">
    <text evidence="2">Interacts transiently with the RNA polymerase catalytic core formed by RpoA, RpoB, RpoC and RpoZ (2 alpha, 1 beta, 1 beta' and 1 omega subunit) to form the RNA polymerase holoenzyme that can initiate transcription.</text>
</comment>
<evidence type="ECO:0000256" key="5">
    <source>
        <dbReference type="ARBA" id="ARBA00023163"/>
    </source>
</evidence>
<dbReference type="InterPro" id="IPR007627">
    <property type="entry name" value="RNA_pol_sigma70_r2"/>
</dbReference>
<dbReference type="InterPro" id="IPR052704">
    <property type="entry name" value="ECF_Sigma-70_Domain"/>
</dbReference>
<evidence type="ECO:0000256" key="3">
    <source>
        <dbReference type="ARBA" id="ARBA00023015"/>
    </source>
</evidence>
<dbReference type="InterPro" id="IPR032710">
    <property type="entry name" value="NTF2-like_dom_sf"/>
</dbReference>
<dbReference type="Gene3D" id="3.10.450.50">
    <property type="match status" value="1"/>
</dbReference>
<feature type="domain" description="RNA polymerase sigma-70 region 2" evidence="6">
    <location>
        <begin position="16"/>
        <end position="79"/>
    </location>
</feature>
<keyword evidence="10" id="KW-1185">Reference proteome</keyword>
<feature type="domain" description="SnoaL-like" evidence="8">
    <location>
        <begin position="189"/>
        <end position="273"/>
    </location>
</feature>
<dbReference type="Pfam" id="PF04542">
    <property type="entry name" value="Sigma70_r2"/>
    <property type="match status" value="1"/>
</dbReference>
<dbReference type="EMBL" id="JAROCF010000001">
    <property type="protein sequence ID" value="MDN4613125.1"/>
    <property type="molecule type" value="Genomic_DNA"/>
</dbReference>
<comment type="caution">
    <text evidence="9">The sequence shown here is derived from an EMBL/GenBank/DDBJ whole genome shotgun (WGS) entry which is preliminary data.</text>
</comment>
<keyword evidence="3" id="KW-0805">Transcription regulation</keyword>
<dbReference type="InterPro" id="IPR013249">
    <property type="entry name" value="RNA_pol_sigma70_r4_t2"/>
</dbReference>
<organism evidence="9 10">
    <name type="scientific">Leifsonia williamsii</name>
    <dbReference type="NCBI Taxonomy" id="3035919"/>
    <lineage>
        <taxon>Bacteria</taxon>
        <taxon>Bacillati</taxon>
        <taxon>Actinomycetota</taxon>
        <taxon>Actinomycetes</taxon>
        <taxon>Micrococcales</taxon>
        <taxon>Microbacteriaceae</taxon>
        <taxon>Leifsonia</taxon>
    </lineage>
</organism>
<evidence type="ECO:0000256" key="2">
    <source>
        <dbReference type="ARBA" id="ARBA00011344"/>
    </source>
</evidence>
<dbReference type="SUPFAM" id="SSF54427">
    <property type="entry name" value="NTF2-like"/>
    <property type="match status" value="1"/>
</dbReference>
<proteinExistence type="inferred from homology"/>
<keyword evidence="5" id="KW-0804">Transcription</keyword>
<dbReference type="Proteomes" id="UP001174208">
    <property type="component" value="Unassembled WGS sequence"/>
</dbReference>
<gene>
    <name evidence="9" type="primary">sigJ</name>
    <name evidence="9" type="ORF">P5G50_01560</name>
</gene>
<keyword evidence="4" id="KW-0731">Sigma factor</keyword>
<sequence>MVQEDAVTVDEAVIAERRHLLALAYRMLGTVSEAEDAVQETYARWYRLTAAERDAIQSPAAWLTRVASRVCLDVLGSARARRERYVGPWLPEPVPSDAFAGASAPADPLDRVTLDDSVSMALLLVLESMTPAERVAFVLHDVFGMPFDEIAETVGRSPAACRQLATSARRRVREGREQPVARAEHDRVVRAFAAATDGGDLAQLVAVLDPEVVLTSDGGGIVSAARRPVHGADNVARFILGLVEKFPEARLEPRETADGLGFVEVQGDRITGVITLSVRDGVVSGIRAVRNPEKLTLWGPA</sequence>
<dbReference type="Pfam" id="PF08281">
    <property type="entry name" value="Sigma70_r4_2"/>
    <property type="match status" value="1"/>
</dbReference>
<dbReference type="InterPro" id="IPR014284">
    <property type="entry name" value="RNA_pol_sigma-70_dom"/>
</dbReference>
<dbReference type="InterPro" id="IPR013325">
    <property type="entry name" value="RNA_pol_sigma_r2"/>
</dbReference>
<dbReference type="NCBIfam" id="NF007214">
    <property type="entry name" value="PRK09636.1"/>
    <property type="match status" value="1"/>
</dbReference>
<evidence type="ECO:0000259" key="6">
    <source>
        <dbReference type="Pfam" id="PF04542"/>
    </source>
</evidence>
<evidence type="ECO:0000256" key="1">
    <source>
        <dbReference type="ARBA" id="ARBA00010641"/>
    </source>
</evidence>
<evidence type="ECO:0000259" key="7">
    <source>
        <dbReference type="Pfam" id="PF08281"/>
    </source>
</evidence>
<dbReference type="SUPFAM" id="SSF88946">
    <property type="entry name" value="Sigma2 domain of RNA polymerase sigma factors"/>
    <property type="match status" value="1"/>
</dbReference>
<comment type="similarity">
    <text evidence="1">Belongs to the sigma-70 factor family. ECF subfamily.</text>
</comment>
<dbReference type="Pfam" id="PF12680">
    <property type="entry name" value="SnoaL_2"/>
    <property type="match status" value="1"/>
</dbReference>
<dbReference type="InterPro" id="IPR037401">
    <property type="entry name" value="SnoaL-like"/>
</dbReference>
<evidence type="ECO:0000313" key="9">
    <source>
        <dbReference type="EMBL" id="MDN4613125.1"/>
    </source>
</evidence>
<dbReference type="PANTHER" id="PTHR30173:SF43">
    <property type="entry name" value="ECF RNA POLYMERASE SIGMA FACTOR SIGI-RELATED"/>
    <property type="match status" value="1"/>
</dbReference>
<reference evidence="9" key="1">
    <citation type="submission" date="2023-06" db="EMBL/GenBank/DDBJ databases">
        <title>MT1 and MT2 Draft Genomes of Novel Species.</title>
        <authorList>
            <person name="Venkateswaran K."/>
        </authorList>
    </citation>
    <scope>NUCLEOTIDE SEQUENCE</scope>
    <source>
        <strain evidence="9">F6_8S_P_1B</strain>
    </source>
</reference>
<dbReference type="SUPFAM" id="SSF88659">
    <property type="entry name" value="Sigma3 and sigma4 domains of RNA polymerase sigma factors"/>
    <property type="match status" value="1"/>
</dbReference>
<dbReference type="InterPro" id="IPR013324">
    <property type="entry name" value="RNA_pol_sigma_r3/r4-like"/>
</dbReference>
<dbReference type="PANTHER" id="PTHR30173">
    <property type="entry name" value="SIGMA 19 FACTOR"/>
    <property type="match status" value="1"/>
</dbReference>
<dbReference type="Gene3D" id="1.10.1740.10">
    <property type="match status" value="1"/>
</dbReference>
<evidence type="ECO:0000313" key="10">
    <source>
        <dbReference type="Proteomes" id="UP001174208"/>
    </source>
</evidence>
<evidence type="ECO:0000256" key="4">
    <source>
        <dbReference type="ARBA" id="ARBA00023082"/>
    </source>
</evidence>